<dbReference type="InParanoid" id="A0A2T0GYH9"/>
<evidence type="ECO:0000256" key="1">
    <source>
        <dbReference type="SAM" id="Phobius"/>
    </source>
</evidence>
<name>A0A2T0GYH9_ACTMO</name>
<evidence type="ECO:0000313" key="2">
    <source>
        <dbReference type="EMBL" id="PRW64140.1"/>
    </source>
</evidence>
<accession>A0A2T0GYH9</accession>
<keyword evidence="1" id="KW-0472">Membrane</keyword>
<sequence>MGGVVAMWDGIESWLVMLPYPFQVTLVLAVLIPLCWLVARGLDRGVDELVARLTRTREADPPVRVARRRVRARTGTGLIVKGRRVEAE</sequence>
<keyword evidence="1" id="KW-0812">Transmembrane</keyword>
<gene>
    <name evidence="2" type="ORF">CEP50_07025</name>
</gene>
<proteinExistence type="predicted"/>
<dbReference type="EMBL" id="PVSR01000006">
    <property type="protein sequence ID" value="PRW64140.1"/>
    <property type="molecule type" value="Genomic_DNA"/>
</dbReference>
<dbReference type="STRING" id="1050202.GCA_000384035_02482"/>
<dbReference type="AlphaFoldDB" id="A0A2T0GYH9"/>
<comment type="caution">
    <text evidence="2">The sequence shown here is derived from an EMBL/GenBank/DDBJ whole genome shotgun (WGS) entry which is preliminary data.</text>
</comment>
<feature type="transmembrane region" description="Helical" evidence="1">
    <location>
        <begin position="20"/>
        <end position="39"/>
    </location>
</feature>
<organism evidence="2 3">
    <name type="scientific">Actinopolyspora mortivallis</name>
    <dbReference type="NCBI Taxonomy" id="33906"/>
    <lineage>
        <taxon>Bacteria</taxon>
        <taxon>Bacillati</taxon>
        <taxon>Actinomycetota</taxon>
        <taxon>Actinomycetes</taxon>
        <taxon>Actinopolysporales</taxon>
        <taxon>Actinopolysporaceae</taxon>
        <taxon>Actinopolyspora</taxon>
    </lineage>
</organism>
<reference evidence="2 3" key="1">
    <citation type="submission" date="2018-03" db="EMBL/GenBank/DDBJ databases">
        <title>Actinopolyspora mortivallis from Sahara, screening for active biomolecules.</title>
        <authorList>
            <person name="Selama O."/>
            <person name="Wellington E.M.H."/>
            <person name="Hacene H."/>
        </authorList>
    </citation>
    <scope>NUCLEOTIDE SEQUENCE [LARGE SCALE GENOMIC DNA]</scope>
    <source>
        <strain evidence="2 3">M5A</strain>
    </source>
</reference>
<protein>
    <submittedName>
        <fullName evidence="2">Uncharacterized protein</fullName>
    </submittedName>
</protein>
<evidence type="ECO:0000313" key="3">
    <source>
        <dbReference type="Proteomes" id="UP000239352"/>
    </source>
</evidence>
<keyword evidence="1" id="KW-1133">Transmembrane helix</keyword>
<dbReference type="Proteomes" id="UP000239352">
    <property type="component" value="Unassembled WGS sequence"/>
</dbReference>
<dbReference type="RefSeq" id="WP_106113110.1">
    <property type="nucleotide sequence ID" value="NZ_PVSR01000006.1"/>
</dbReference>
<keyword evidence="3" id="KW-1185">Reference proteome</keyword>